<dbReference type="PANTHER" id="PTHR33747">
    <property type="entry name" value="UPF0225 PROTEIN SCO1677"/>
    <property type="match status" value="1"/>
</dbReference>
<proteinExistence type="predicted"/>
<dbReference type="Proteomes" id="UP000597877">
    <property type="component" value="Unassembled WGS sequence"/>
</dbReference>
<comment type="caution">
    <text evidence="1">The sequence shown here is derived from an EMBL/GenBank/DDBJ whole genome shotgun (WGS) entry which is preliminary data.</text>
</comment>
<dbReference type="NCBIfam" id="NF004088">
    <property type="entry name" value="PRK05590.1"/>
    <property type="match status" value="1"/>
</dbReference>
<organism evidence="1 2">
    <name type="scientific">Eubacterium segne</name>
    <dbReference type="NCBI Taxonomy" id="2763045"/>
    <lineage>
        <taxon>Bacteria</taxon>
        <taxon>Bacillati</taxon>
        <taxon>Bacillota</taxon>
        <taxon>Clostridia</taxon>
        <taxon>Eubacteriales</taxon>
        <taxon>Eubacteriaceae</taxon>
        <taxon>Eubacterium</taxon>
    </lineage>
</organism>
<dbReference type="PANTHER" id="PTHR33747:SF1">
    <property type="entry name" value="ADENYLATE CYCLASE-ASSOCIATED CAP C-TERMINAL DOMAIN-CONTAINING PROTEIN"/>
    <property type="match status" value="1"/>
</dbReference>
<accession>A0ABR7EZI9</accession>
<protein>
    <submittedName>
        <fullName evidence="1">SEC-C domain-containing protein</fullName>
    </submittedName>
</protein>
<gene>
    <name evidence="1" type="ORF">H8S00_00100</name>
</gene>
<dbReference type="Pfam" id="PF02810">
    <property type="entry name" value="SEC-C"/>
    <property type="match status" value="1"/>
</dbReference>
<dbReference type="RefSeq" id="WP_021952451.1">
    <property type="nucleotide sequence ID" value="NZ_JACOOZ010000001.1"/>
</dbReference>
<sequence length="170" mass="19929">MDKKYLLETWREIAYNQQQTQEQYDQFWGAYFAQEVEVYKDLLKNHGTVVSGTVEELAKKYNMEVLTMVGFLDGINESLKTPNNLEELTETREVSLDYDDELLYKNMVEAKADWLYGLEEWNDILDADKQKKLYKEQKLSGTVFKDKKIGRNDPCPCGSGKKYKYCCGRN</sequence>
<keyword evidence="2" id="KW-1185">Reference proteome</keyword>
<evidence type="ECO:0000313" key="1">
    <source>
        <dbReference type="EMBL" id="MBC5666402.1"/>
    </source>
</evidence>
<evidence type="ECO:0000313" key="2">
    <source>
        <dbReference type="Proteomes" id="UP000597877"/>
    </source>
</evidence>
<dbReference type="EMBL" id="JACOOZ010000001">
    <property type="protein sequence ID" value="MBC5666402.1"/>
    <property type="molecule type" value="Genomic_DNA"/>
</dbReference>
<name>A0ABR7EZI9_9FIRM</name>
<dbReference type="Gene3D" id="3.10.450.50">
    <property type="match status" value="1"/>
</dbReference>
<dbReference type="SUPFAM" id="SSF103642">
    <property type="entry name" value="Sec-C motif"/>
    <property type="match status" value="1"/>
</dbReference>
<dbReference type="InterPro" id="IPR004027">
    <property type="entry name" value="SEC_C_motif"/>
</dbReference>
<reference evidence="1 2" key="1">
    <citation type="submission" date="2020-08" db="EMBL/GenBank/DDBJ databases">
        <title>Genome public.</title>
        <authorList>
            <person name="Liu C."/>
            <person name="Sun Q."/>
        </authorList>
    </citation>
    <scope>NUCLEOTIDE SEQUENCE [LARGE SCALE GENOMIC DNA]</scope>
    <source>
        <strain evidence="1 2">BX4</strain>
    </source>
</reference>